<keyword evidence="1" id="KW-0732">Signal</keyword>
<protein>
    <submittedName>
        <fullName evidence="2">Uncharacterized protein</fullName>
    </submittedName>
</protein>
<evidence type="ECO:0000256" key="1">
    <source>
        <dbReference type="SAM" id="SignalP"/>
    </source>
</evidence>
<feature type="signal peptide" evidence="1">
    <location>
        <begin position="1"/>
        <end position="20"/>
    </location>
</feature>
<accession>A0ABW5K3D3</accession>
<gene>
    <name evidence="2" type="ORF">ACFSSB_13495</name>
</gene>
<evidence type="ECO:0000313" key="3">
    <source>
        <dbReference type="Proteomes" id="UP001597467"/>
    </source>
</evidence>
<proteinExistence type="predicted"/>
<name>A0ABW5K3D3_9FLAO</name>
<organism evidence="2 3">
    <name type="scientific">Lacinutrix gracilariae</name>
    <dbReference type="NCBI Taxonomy" id="1747198"/>
    <lineage>
        <taxon>Bacteria</taxon>
        <taxon>Pseudomonadati</taxon>
        <taxon>Bacteroidota</taxon>
        <taxon>Flavobacteriia</taxon>
        <taxon>Flavobacteriales</taxon>
        <taxon>Flavobacteriaceae</taxon>
        <taxon>Lacinutrix</taxon>
    </lineage>
</organism>
<reference evidence="3" key="1">
    <citation type="journal article" date="2019" name="Int. J. Syst. Evol. Microbiol.">
        <title>The Global Catalogue of Microorganisms (GCM) 10K type strain sequencing project: providing services to taxonomists for standard genome sequencing and annotation.</title>
        <authorList>
            <consortium name="The Broad Institute Genomics Platform"/>
            <consortium name="The Broad Institute Genome Sequencing Center for Infectious Disease"/>
            <person name="Wu L."/>
            <person name="Ma J."/>
        </authorList>
    </citation>
    <scope>NUCLEOTIDE SEQUENCE [LARGE SCALE GENOMIC DNA]</scope>
    <source>
        <strain evidence="3">KCTC 42808</strain>
    </source>
</reference>
<dbReference type="Proteomes" id="UP001597467">
    <property type="component" value="Unassembled WGS sequence"/>
</dbReference>
<dbReference type="RefSeq" id="WP_379905130.1">
    <property type="nucleotide sequence ID" value="NZ_JBHULM010000011.1"/>
</dbReference>
<dbReference type="EMBL" id="JBHULM010000011">
    <property type="protein sequence ID" value="MFD2543341.1"/>
    <property type="molecule type" value="Genomic_DNA"/>
</dbReference>
<sequence>MNKILFLICCTLLCSTANFAQVGIGTTNPLSTLDVNGNLSVKHMVLTGSATPTIIGDGVYLSINPIVQDQEFVLPDPTVFPGRVYIIRNINNSVTAKLTTVAGLLFPKDSTIGSSEVYMYENHSRTMLVISDGVNWTYIN</sequence>
<comment type="caution">
    <text evidence="2">The sequence shown here is derived from an EMBL/GenBank/DDBJ whole genome shotgun (WGS) entry which is preliminary data.</text>
</comment>
<feature type="chain" id="PRO_5045300822" evidence="1">
    <location>
        <begin position="21"/>
        <end position="140"/>
    </location>
</feature>
<keyword evidence="3" id="KW-1185">Reference proteome</keyword>
<evidence type="ECO:0000313" key="2">
    <source>
        <dbReference type="EMBL" id="MFD2543341.1"/>
    </source>
</evidence>